<dbReference type="Proteomes" id="UP000238071">
    <property type="component" value="Unassembled WGS sequence"/>
</dbReference>
<evidence type="ECO:0000313" key="1">
    <source>
        <dbReference type="EMBL" id="PPK70071.1"/>
    </source>
</evidence>
<dbReference type="RefSeq" id="WP_104424232.1">
    <property type="nucleotide sequence ID" value="NZ_PTIY01000009.1"/>
</dbReference>
<reference evidence="1 2" key="1">
    <citation type="submission" date="2018-02" db="EMBL/GenBank/DDBJ databases">
        <title>Subsurface microbial communities from deep shales in Ohio and West Virginia, USA.</title>
        <authorList>
            <person name="Wrighton K."/>
        </authorList>
    </citation>
    <scope>NUCLEOTIDE SEQUENCE [LARGE SCALE GENOMIC DNA]</scope>
    <source>
        <strain evidence="1 2">OWC-G53F</strain>
    </source>
</reference>
<protein>
    <submittedName>
        <fullName evidence="1">Uncharacterized protein</fullName>
    </submittedName>
</protein>
<dbReference type="OrthoDB" id="5574236at2"/>
<gene>
    <name evidence="1" type="ORF">B0F88_109173</name>
</gene>
<name>A0A2S6GY38_9GAMM</name>
<keyword evidence="2" id="KW-1185">Reference proteome</keyword>
<sequence length="93" mass="10619">MLKSYEAIYDHGRIKWLGEAPKFKRVRVVLVADDANEMDEALVAEKPNGAQLVSIIRATPLELLTSIADKFGDPVEWQREQRKDRVLPGREDD</sequence>
<dbReference type="EMBL" id="PTIY01000009">
    <property type="protein sequence ID" value="PPK70071.1"/>
    <property type="molecule type" value="Genomic_DNA"/>
</dbReference>
<proteinExistence type="predicted"/>
<accession>A0A2S6GY38</accession>
<comment type="caution">
    <text evidence="1">The sequence shown here is derived from an EMBL/GenBank/DDBJ whole genome shotgun (WGS) entry which is preliminary data.</text>
</comment>
<evidence type="ECO:0000313" key="2">
    <source>
        <dbReference type="Proteomes" id="UP000238071"/>
    </source>
</evidence>
<dbReference type="AlphaFoldDB" id="A0A2S6GY38"/>
<organism evidence="1 2">
    <name type="scientific">Methylobacter tundripaludum</name>
    <dbReference type="NCBI Taxonomy" id="173365"/>
    <lineage>
        <taxon>Bacteria</taxon>
        <taxon>Pseudomonadati</taxon>
        <taxon>Pseudomonadota</taxon>
        <taxon>Gammaproteobacteria</taxon>
        <taxon>Methylococcales</taxon>
        <taxon>Methylococcaceae</taxon>
        <taxon>Methylobacter</taxon>
    </lineage>
</organism>